<name>A0A2M7Z2S9_9BACT</name>
<accession>A0A2M7Z2S9</accession>
<reference evidence="2" key="1">
    <citation type="submission" date="2017-09" db="EMBL/GenBank/DDBJ databases">
        <title>Depth-based differentiation of microbial function through sediment-hosted aquifers and enrichment of novel symbionts in the deep terrestrial subsurface.</title>
        <authorList>
            <person name="Probst A.J."/>
            <person name="Ladd B."/>
            <person name="Jarett J.K."/>
            <person name="Geller-Mcgrath D.E."/>
            <person name="Sieber C.M.K."/>
            <person name="Emerson J.B."/>
            <person name="Anantharaman K."/>
            <person name="Thomas B.C."/>
            <person name="Malmstrom R."/>
            <person name="Stieglmeier M."/>
            <person name="Klingl A."/>
            <person name="Woyke T."/>
            <person name="Ryan C.M."/>
            <person name="Banfield J.F."/>
        </authorList>
    </citation>
    <scope>NUCLEOTIDE SEQUENCE [LARGE SCALE GENOMIC DNA]</scope>
</reference>
<organism evidence="1 2">
    <name type="scientific">Candidatus Nealsonbacteria bacterium CG_4_9_14_3_um_filter_37_29</name>
    <dbReference type="NCBI Taxonomy" id="1974696"/>
    <lineage>
        <taxon>Bacteria</taxon>
        <taxon>Candidatus Nealsoniibacteriota</taxon>
    </lineage>
</organism>
<comment type="caution">
    <text evidence="1">The sequence shown here is derived from an EMBL/GenBank/DDBJ whole genome shotgun (WGS) entry which is preliminary data.</text>
</comment>
<dbReference type="AlphaFoldDB" id="A0A2M7Z2S9"/>
<dbReference type="Proteomes" id="UP000230178">
    <property type="component" value="Unassembled WGS sequence"/>
</dbReference>
<proteinExistence type="predicted"/>
<evidence type="ECO:0000313" key="2">
    <source>
        <dbReference type="Proteomes" id="UP000230178"/>
    </source>
</evidence>
<dbReference type="EMBL" id="PFVS01000102">
    <property type="protein sequence ID" value="PJA82705.1"/>
    <property type="molecule type" value="Genomic_DNA"/>
</dbReference>
<evidence type="ECO:0000313" key="1">
    <source>
        <dbReference type="EMBL" id="PJA82705.1"/>
    </source>
</evidence>
<gene>
    <name evidence="1" type="ORF">CO146_02605</name>
</gene>
<sequence length="80" mass="9250">MKITVSQQGEKLIVEFRHKGNVDNYSIDKAEKFLVCVDKLLKKHHTVKISDFRDAKLEFEGRIGMLTERVVRAIMLGLSF</sequence>
<protein>
    <submittedName>
        <fullName evidence="1">Uncharacterized protein</fullName>
    </submittedName>
</protein>